<name>A0A8X6LD15_TRICU</name>
<evidence type="ECO:0000256" key="1">
    <source>
        <dbReference type="SAM" id="MobiDB-lite"/>
    </source>
</evidence>
<dbReference type="EMBL" id="BMAO01025433">
    <property type="protein sequence ID" value="GFR02604.1"/>
    <property type="molecule type" value="Genomic_DNA"/>
</dbReference>
<protein>
    <submittedName>
        <fullName evidence="2">Uncharacterized protein</fullName>
    </submittedName>
</protein>
<proteinExistence type="predicted"/>
<dbReference type="OrthoDB" id="10291452at2759"/>
<keyword evidence="3" id="KW-1185">Reference proteome</keyword>
<reference evidence="2" key="1">
    <citation type="submission" date="2020-07" db="EMBL/GenBank/DDBJ databases">
        <title>Multicomponent nature underlies the extraordinary mechanical properties of spider dragline silk.</title>
        <authorList>
            <person name="Kono N."/>
            <person name="Nakamura H."/>
            <person name="Mori M."/>
            <person name="Yoshida Y."/>
            <person name="Ohtoshi R."/>
            <person name="Malay A.D."/>
            <person name="Moran D.A.P."/>
            <person name="Tomita M."/>
            <person name="Numata K."/>
            <person name="Arakawa K."/>
        </authorList>
    </citation>
    <scope>NUCLEOTIDE SEQUENCE</scope>
</reference>
<dbReference type="Proteomes" id="UP000887116">
    <property type="component" value="Unassembled WGS sequence"/>
</dbReference>
<accession>A0A8X6LD15</accession>
<evidence type="ECO:0000313" key="3">
    <source>
        <dbReference type="Proteomes" id="UP000887116"/>
    </source>
</evidence>
<feature type="compositionally biased region" description="Gly residues" evidence="1">
    <location>
        <begin position="83"/>
        <end position="92"/>
    </location>
</feature>
<feature type="region of interest" description="Disordered" evidence="1">
    <location>
        <begin position="70"/>
        <end position="92"/>
    </location>
</feature>
<dbReference type="AlphaFoldDB" id="A0A8X6LD15"/>
<sequence>MKYLQVLRAAKPPTYYIIKAYGWSKAGELSNRLVSGLTRACRSEAYTSRARYSLRAKIFSDIVEQNWARDNRTRKGSQKLRNSGGGRGMKLG</sequence>
<organism evidence="2 3">
    <name type="scientific">Trichonephila clavata</name>
    <name type="common">Joro spider</name>
    <name type="synonym">Nephila clavata</name>
    <dbReference type="NCBI Taxonomy" id="2740835"/>
    <lineage>
        <taxon>Eukaryota</taxon>
        <taxon>Metazoa</taxon>
        <taxon>Ecdysozoa</taxon>
        <taxon>Arthropoda</taxon>
        <taxon>Chelicerata</taxon>
        <taxon>Arachnida</taxon>
        <taxon>Araneae</taxon>
        <taxon>Araneomorphae</taxon>
        <taxon>Entelegynae</taxon>
        <taxon>Araneoidea</taxon>
        <taxon>Nephilidae</taxon>
        <taxon>Trichonephila</taxon>
    </lineage>
</organism>
<comment type="caution">
    <text evidence="2">The sequence shown here is derived from an EMBL/GenBank/DDBJ whole genome shotgun (WGS) entry which is preliminary data.</text>
</comment>
<evidence type="ECO:0000313" key="2">
    <source>
        <dbReference type="EMBL" id="GFR02604.1"/>
    </source>
</evidence>
<gene>
    <name evidence="2" type="ORF">TNCT_136631</name>
</gene>